<name>A0A4V6F286_9RHOB</name>
<evidence type="ECO:0000259" key="3">
    <source>
        <dbReference type="PROSITE" id="PS51186"/>
    </source>
</evidence>
<organism evidence="4 5">
    <name type="scientific">Shimia litoralis</name>
    <dbReference type="NCBI Taxonomy" id="420403"/>
    <lineage>
        <taxon>Bacteria</taxon>
        <taxon>Pseudomonadati</taxon>
        <taxon>Pseudomonadota</taxon>
        <taxon>Alphaproteobacteria</taxon>
        <taxon>Rhodobacterales</taxon>
        <taxon>Roseobacteraceae</taxon>
    </lineage>
</organism>
<reference evidence="4 5" key="1">
    <citation type="submission" date="2019-04" db="EMBL/GenBank/DDBJ databases">
        <title>Genome sequence of Pelagicola litoralis CL-ES2.</title>
        <authorList>
            <person name="Cao J."/>
        </authorList>
    </citation>
    <scope>NUCLEOTIDE SEQUENCE [LARGE SCALE GENOMIC DNA]</scope>
    <source>
        <strain evidence="4 5">CL-ES2</strain>
    </source>
</reference>
<dbReference type="RefSeq" id="WP_138015185.1">
    <property type="nucleotide sequence ID" value="NZ_SULI01000003.1"/>
</dbReference>
<dbReference type="Gene3D" id="3.40.630.30">
    <property type="match status" value="1"/>
</dbReference>
<dbReference type="PANTHER" id="PTHR43072:SF23">
    <property type="entry name" value="UPF0039 PROTEIN C11D3.02C"/>
    <property type="match status" value="1"/>
</dbReference>
<accession>A0A4V6F286</accession>
<dbReference type="Proteomes" id="UP000306575">
    <property type="component" value="Unassembled WGS sequence"/>
</dbReference>
<evidence type="ECO:0000256" key="2">
    <source>
        <dbReference type="ARBA" id="ARBA00023315"/>
    </source>
</evidence>
<dbReference type="GO" id="GO:0016747">
    <property type="term" value="F:acyltransferase activity, transferring groups other than amino-acyl groups"/>
    <property type="evidence" value="ECO:0007669"/>
    <property type="project" value="InterPro"/>
</dbReference>
<dbReference type="InterPro" id="IPR000182">
    <property type="entry name" value="GNAT_dom"/>
</dbReference>
<comment type="caution">
    <text evidence="4">The sequence shown here is derived from an EMBL/GenBank/DDBJ whole genome shotgun (WGS) entry which is preliminary data.</text>
</comment>
<protein>
    <submittedName>
        <fullName evidence="4">N-acetyltransferase</fullName>
    </submittedName>
</protein>
<dbReference type="PROSITE" id="PS51186">
    <property type="entry name" value="GNAT"/>
    <property type="match status" value="1"/>
</dbReference>
<dbReference type="PANTHER" id="PTHR43072">
    <property type="entry name" value="N-ACETYLTRANSFERASE"/>
    <property type="match status" value="1"/>
</dbReference>
<sequence>MIIRAATPDDADHIAMIWNAEIRHGVSTFTSQEKAVSDIAQWIANDRDGFCVVQNAEHQLGFGRLSQFRSGDGYAHSMEHSIYVAPQAQGMGVGRNIMAYLEDVATNRGARSLIAGIGAENTAAIAFHTHLGFRAVGRVQDAGRKFDRWMDLVLMQKIL</sequence>
<keyword evidence="5" id="KW-1185">Reference proteome</keyword>
<keyword evidence="1 4" id="KW-0808">Transferase</keyword>
<evidence type="ECO:0000256" key="1">
    <source>
        <dbReference type="ARBA" id="ARBA00022679"/>
    </source>
</evidence>
<dbReference type="AlphaFoldDB" id="A0A4V6F286"/>
<dbReference type="Pfam" id="PF13420">
    <property type="entry name" value="Acetyltransf_4"/>
    <property type="match status" value="1"/>
</dbReference>
<dbReference type="SUPFAM" id="SSF55729">
    <property type="entry name" value="Acyl-CoA N-acyltransferases (Nat)"/>
    <property type="match status" value="1"/>
</dbReference>
<gene>
    <name evidence="4" type="ORF">FAP39_04480</name>
</gene>
<feature type="domain" description="N-acetyltransferase" evidence="3">
    <location>
        <begin position="1"/>
        <end position="159"/>
    </location>
</feature>
<dbReference type="OrthoDB" id="5459937at2"/>
<evidence type="ECO:0000313" key="5">
    <source>
        <dbReference type="Proteomes" id="UP000306575"/>
    </source>
</evidence>
<dbReference type="EMBL" id="SULI01000003">
    <property type="protein sequence ID" value="TKZ21861.1"/>
    <property type="molecule type" value="Genomic_DNA"/>
</dbReference>
<keyword evidence="2" id="KW-0012">Acyltransferase</keyword>
<dbReference type="CDD" id="cd04301">
    <property type="entry name" value="NAT_SF"/>
    <property type="match status" value="1"/>
</dbReference>
<proteinExistence type="predicted"/>
<dbReference type="InterPro" id="IPR016181">
    <property type="entry name" value="Acyl_CoA_acyltransferase"/>
</dbReference>
<evidence type="ECO:0000313" key="4">
    <source>
        <dbReference type="EMBL" id="TKZ21861.1"/>
    </source>
</evidence>